<protein>
    <submittedName>
        <fullName evidence="1">Uncharacterized protein</fullName>
    </submittedName>
</protein>
<dbReference type="InterPro" id="IPR008979">
    <property type="entry name" value="Galactose-bd-like_sf"/>
</dbReference>
<organism evidence="1">
    <name type="scientific">marine sediment metagenome</name>
    <dbReference type="NCBI Taxonomy" id="412755"/>
    <lineage>
        <taxon>unclassified sequences</taxon>
        <taxon>metagenomes</taxon>
        <taxon>ecological metagenomes</taxon>
    </lineage>
</organism>
<dbReference type="SUPFAM" id="SSF49785">
    <property type="entry name" value="Galactose-binding domain-like"/>
    <property type="match status" value="1"/>
</dbReference>
<feature type="non-terminal residue" evidence="1">
    <location>
        <position position="1"/>
    </location>
</feature>
<sequence>DVEYDPVEKRFIGINEENKYSKETGYGWESNVVLSVTRKPTVDFRVLRGARFIGAERQEYEKSLISSYPDIGVPTEYLYPDFVSSKSPASFRVNVPDGKYQLSFLIGDVSDSPVNHGTMDITVNSTNIISGLEIPKGEVRQVRAEVRVSSGSLRIDLRPGEWSEWLLNGLIITEMKPHIGHLPIYSALKGTDLTIGVTVTSSFPLAGVWLFYKEERVFISSLVKKYSLLSLRASILSALDRACWQCIAKLAKSSAARNGVILADRTPFTLFLA</sequence>
<accession>X1H2R6</accession>
<evidence type="ECO:0000313" key="1">
    <source>
        <dbReference type="EMBL" id="GAH48149.1"/>
    </source>
</evidence>
<comment type="caution">
    <text evidence="1">The sequence shown here is derived from an EMBL/GenBank/DDBJ whole genome shotgun (WGS) entry which is preliminary data.</text>
</comment>
<dbReference type="AlphaFoldDB" id="X1H2R6"/>
<gene>
    <name evidence="1" type="ORF">S03H2_33355</name>
</gene>
<reference evidence="1" key="1">
    <citation type="journal article" date="2014" name="Front. Microbiol.">
        <title>High frequency of phylogenetically diverse reductive dehalogenase-homologous genes in deep subseafloor sedimentary metagenomes.</title>
        <authorList>
            <person name="Kawai M."/>
            <person name="Futagami T."/>
            <person name="Toyoda A."/>
            <person name="Takaki Y."/>
            <person name="Nishi S."/>
            <person name="Hori S."/>
            <person name="Arai W."/>
            <person name="Tsubouchi T."/>
            <person name="Morono Y."/>
            <person name="Uchiyama I."/>
            <person name="Ito T."/>
            <person name="Fujiyama A."/>
            <person name="Inagaki F."/>
            <person name="Takami H."/>
        </authorList>
    </citation>
    <scope>NUCLEOTIDE SEQUENCE</scope>
    <source>
        <strain evidence="1">Expedition CK06-06</strain>
    </source>
</reference>
<proteinExistence type="predicted"/>
<name>X1H2R6_9ZZZZ</name>
<dbReference type="EMBL" id="BARU01020294">
    <property type="protein sequence ID" value="GAH48149.1"/>
    <property type="molecule type" value="Genomic_DNA"/>
</dbReference>
<dbReference type="Gene3D" id="2.60.120.430">
    <property type="entry name" value="Galactose-binding lectin"/>
    <property type="match status" value="1"/>
</dbReference>